<gene>
    <name evidence="1" type="ORF">BQ8794_10016</name>
</gene>
<proteinExistence type="predicted"/>
<evidence type="ECO:0000313" key="2">
    <source>
        <dbReference type="Proteomes" id="UP000188388"/>
    </source>
</evidence>
<sequence length="148" mass="16142">MADDISRQIEDARRGARDVAAEIARRGALPAASEDARVIAETAAIVLRIAERGAKLIDRGSWEAMKAEAANIAKRGVAEVHKLGDQTKASLDLGEGFDKTGFKSKLQAIAALVLGLVDRQREFLKKHELTTWVEAHDELDALLRKMGE</sequence>
<name>A0A1R3UYD2_9HYPH</name>
<protein>
    <submittedName>
        <fullName evidence="1">Uncharacterized protein</fullName>
    </submittedName>
</protein>
<reference evidence="2" key="1">
    <citation type="submission" date="2017-01" db="EMBL/GenBank/DDBJ databases">
        <authorList>
            <person name="Brunel B."/>
        </authorList>
    </citation>
    <scope>NUCLEOTIDE SEQUENCE [LARGE SCALE GENOMIC DNA]</scope>
</reference>
<dbReference type="STRING" id="1631249.BQ8794_10016"/>
<keyword evidence="2" id="KW-1185">Reference proteome</keyword>
<dbReference type="EMBL" id="FTPD01000001">
    <property type="protein sequence ID" value="SIT52646.1"/>
    <property type="molecule type" value="Genomic_DNA"/>
</dbReference>
<accession>A0A1R3UYD2</accession>
<evidence type="ECO:0000313" key="1">
    <source>
        <dbReference type="EMBL" id="SIT52646.1"/>
    </source>
</evidence>
<dbReference type="RefSeq" id="WP_077371376.1">
    <property type="nucleotide sequence ID" value="NZ_FTPD01000001.1"/>
</dbReference>
<dbReference type="AlphaFoldDB" id="A0A1R3UYD2"/>
<organism evidence="1 2">
    <name type="scientific">Mesorhizobium prunaredense</name>
    <dbReference type="NCBI Taxonomy" id="1631249"/>
    <lineage>
        <taxon>Bacteria</taxon>
        <taxon>Pseudomonadati</taxon>
        <taxon>Pseudomonadota</taxon>
        <taxon>Alphaproteobacteria</taxon>
        <taxon>Hyphomicrobiales</taxon>
        <taxon>Phyllobacteriaceae</taxon>
        <taxon>Mesorhizobium</taxon>
    </lineage>
</organism>
<dbReference type="Proteomes" id="UP000188388">
    <property type="component" value="Unassembled WGS sequence"/>
</dbReference>